<accession>A0AAU7JJP4</accession>
<evidence type="ECO:0000313" key="1">
    <source>
        <dbReference type="EMBL" id="XBO40416.1"/>
    </source>
</evidence>
<protein>
    <submittedName>
        <fullName evidence="1">Uncharacterized protein</fullName>
    </submittedName>
</protein>
<name>A0AAU7JJP4_9HYPH</name>
<proteinExistence type="predicted"/>
<sequence>MSTLRGHERQVFDVLKAELEQAGSKPISAQQWAAMSLESREEWLELELVNLQARVQAKVDVAD</sequence>
<reference evidence="1" key="1">
    <citation type="submission" date="2024-05" db="EMBL/GenBank/DDBJ databases">
        <authorList>
            <person name="Kim S."/>
            <person name="Heo J."/>
            <person name="Choi H."/>
            <person name="Choi Y."/>
            <person name="Kwon S.-W."/>
            <person name="Kim Y."/>
        </authorList>
    </citation>
    <scope>NUCLEOTIDE SEQUENCE</scope>
    <source>
        <strain evidence="1">KACC 23698</strain>
    </source>
</reference>
<dbReference type="EMBL" id="CP157484">
    <property type="protein sequence ID" value="XBO40416.1"/>
    <property type="molecule type" value="Genomic_DNA"/>
</dbReference>
<organism evidence="1">
    <name type="scientific">Alsobacter sp. KACC 23698</name>
    <dbReference type="NCBI Taxonomy" id="3149229"/>
    <lineage>
        <taxon>Bacteria</taxon>
        <taxon>Pseudomonadati</taxon>
        <taxon>Pseudomonadota</taxon>
        <taxon>Alphaproteobacteria</taxon>
        <taxon>Hyphomicrobiales</taxon>
        <taxon>Alsobacteraceae</taxon>
        <taxon>Alsobacter</taxon>
    </lineage>
</organism>
<gene>
    <name evidence="1" type="ORF">ABEG18_06520</name>
</gene>
<dbReference type="RefSeq" id="WP_406857275.1">
    <property type="nucleotide sequence ID" value="NZ_CP157484.1"/>
</dbReference>
<dbReference type="AlphaFoldDB" id="A0AAU7JJP4"/>